<dbReference type="EMBL" id="OU015430">
    <property type="protein sequence ID" value="CAG4973738.1"/>
    <property type="molecule type" value="Genomic_DNA"/>
</dbReference>
<dbReference type="InterPro" id="IPR036249">
    <property type="entry name" value="Thioredoxin-like_sf"/>
</dbReference>
<dbReference type="Gene3D" id="3.40.30.10">
    <property type="entry name" value="Glutaredoxin"/>
    <property type="match status" value="1"/>
</dbReference>
<dbReference type="Pfam" id="PF00085">
    <property type="entry name" value="Thioredoxin"/>
    <property type="match status" value="1"/>
</dbReference>
<name>A0ABM8UFR5_9GAMM</name>
<proteinExistence type="predicted"/>
<keyword evidence="3" id="KW-1185">Reference proteome</keyword>
<gene>
    <name evidence="2" type="ORF">LYB30171_01515</name>
</gene>
<sequence>MPFNRVYIDNEPTRAEVDAMPGPLVIEFGTAWCGHCQAAEPALRAALARHPAVDHLRIEDGAGRALGRSFKVKLWPTFVFLAKGGEVARLVRPTEQEPIDDALALLAPEDNP</sequence>
<feature type="domain" description="Thioredoxin" evidence="1">
    <location>
        <begin position="1"/>
        <end position="111"/>
    </location>
</feature>
<dbReference type="RefSeq" id="WP_215218122.1">
    <property type="nucleotide sequence ID" value="NZ_OU015430.1"/>
</dbReference>
<dbReference type="Proteomes" id="UP000680116">
    <property type="component" value="Chromosome"/>
</dbReference>
<dbReference type="CDD" id="cd02947">
    <property type="entry name" value="TRX_family"/>
    <property type="match status" value="1"/>
</dbReference>
<evidence type="ECO:0000313" key="3">
    <source>
        <dbReference type="Proteomes" id="UP000680116"/>
    </source>
</evidence>
<dbReference type="SUPFAM" id="SSF52833">
    <property type="entry name" value="Thioredoxin-like"/>
    <property type="match status" value="1"/>
</dbReference>
<evidence type="ECO:0000313" key="2">
    <source>
        <dbReference type="EMBL" id="CAG4973738.1"/>
    </source>
</evidence>
<dbReference type="PROSITE" id="PS51352">
    <property type="entry name" value="THIOREDOXIN_2"/>
    <property type="match status" value="1"/>
</dbReference>
<dbReference type="InterPro" id="IPR013766">
    <property type="entry name" value="Thioredoxin_domain"/>
</dbReference>
<accession>A0ABM8UFR5</accession>
<protein>
    <recommendedName>
        <fullName evidence="1">Thioredoxin domain-containing protein</fullName>
    </recommendedName>
</protein>
<organism evidence="2 3">
    <name type="scientific">Novilysobacter luteus</name>
    <dbReference type="NCBI Taxonomy" id="2822368"/>
    <lineage>
        <taxon>Bacteria</taxon>
        <taxon>Pseudomonadati</taxon>
        <taxon>Pseudomonadota</taxon>
        <taxon>Gammaproteobacteria</taxon>
        <taxon>Lysobacterales</taxon>
        <taxon>Lysobacteraceae</taxon>
        <taxon>Novilysobacter</taxon>
    </lineage>
</organism>
<reference evidence="2 3" key="1">
    <citation type="submission" date="2021-04" db="EMBL/GenBank/DDBJ databases">
        <authorList>
            <person name="Rodrigo-Torres L."/>
            <person name="Arahal R. D."/>
            <person name="Lucena T."/>
        </authorList>
    </citation>
    <scope>NUCLEOTIDE SEQUENCE [LARGE SCALE GENOMIC DNA]</scope>
    <source>
        <strain evidence="2 3">CECT 30171</strain>
    </source>
</reference>
<evidence type="ECO:0000259" key="1">
    <source>
        <dbReference type="PROSITE" id="PS51352"/>
    </source>
</evidence>